<dbReference type="AlphaFoldDB" id="H3NMU4"/>
<evidence type="ECO:0000256" key="5">
    <source>
        <dbReference type="ARBA" id="ARBA00022833"/>
    </source>
</evidence>
<protein>
    <submittedName>
        <fullName evidence="9">DNA repair protein RadC</fullName>
    </submittedName>
</protein>
<dbReference type="NCBIfam" id="TIGR00608">
    <property type="entry name" value="radc"/>
    <property type="match status" value="1"/>
</dbReference>
<dbReference type="InterPro" id="IPR046778">
    <property type="entry name" value="UPF0758_N"/>
</dbReference>
<dbReference type="Gene3D" id="3.40.140.10">
    <property type="entry name" value="Cytidine Deaminase, domain 2"/>
    <property type="match status" value="1"/>
</dbReference>
<dbReference type="RefSeq" id="WP_005397927.1">
    <property type="nucleotide sequence ID" value="NZ_JH601088.1"/>
</dbReference>
<evidence type="ECO:0000256" key="3">
    <source>
        <dbReference type="ARBA" id="ARBA00022723"/>
    </source>
</evidence>
<dbReference type="GO" id="GO:0006508">
    <property type="term" value="P:proteolysis"/>
    <property type="evidence" value="ECO:0007669"/>
    <property type="project" value="UniProtKB-KW"/>
</dbReference>
<dbReference type="InterPro" id="IPR025657">
    <property type="entry name" value="RadC_JAB"/>
</dbReference>
<feature type="domain" description="MPN" evidence="8">
    <location>
        <begin position="105"/>
        <end position="227"/>
    </location>
</feature>
<dbReference type="CDD" id="cd08071">
    <property type="entry name" value="MPN_DUF2466"/>
    <property type="match status" value="1"/>
</dbReference>
<dbReference type="EMBL" id="AGEI01000019">
    <property type="protein sequence ID" value="EHR34685.1"/>
    <property type="molecule type" value="Genomic_DNA"/>
</dbReference>
<dbReference type="PROSITE" id="PS50249">
    <property type="entry name" value="MPN"/>
    <property type="match status" value="1"/>
</dbReference>
<dbReference type="eggNOG" id="COG2003">
    <property type="taxonomic scope" value="Bacteria"/>
</dbReference>
<dbReference type="InterPro" id="IPR037518">
    <property type="entry name" value="MPN"/>
</dbReference>
<dbReference type="Pfam" id="PF04002">
    <property type="entry name" value="RadC"/>
    <property type="match status" value="1"/>
</dbReference>
<comment type="similarity">
    <text evidence="1 7">Belongs to the UPF0758 family.</text>
</comment>
<dbReference type="Pfam" id="PF20582">
    <property type="entry name" value="UPF0758_N"/>
    <property type="match status" value="1"/>
</dbReference>
<evidence type="ECO:0000259" key="8">
    <source>
        <dbReference type="PROSITE" id="PS50249"/>
    </source>
</evidence>
<dbReference type="PANTHER" id="PTHR30471:SF3">
    <property type="entry name" value="UPF0758 PROTEIN YEES-RELATED"/>
    <property type="match status" value="1"/>
</dbReference>
<sequence length="230" mass="26145">MNNFRIKEIKENERPMEKLLQYGVNSLSNSELLAILIGSGTKNKNAIYLAEEILKYKIRDKDLLYTSMEQLMEIDGIGLSKASRIISGLELGNRLAKIDKSQNISLSSPDTVAEFLYEYFRDSYKEEFCVLFLDTKNKVIGTQTVSIGTINQSLVHPREVFRYAIMKNSNSILLSHNHPSGDPTPSKEDILITERLIKAGEYIGIKVLDHLVIGDRRYISLRAENLVRGF</sequence>
<dbReference type="HOGENOM" id="CLU_073529_0_2_9"/>
<dbReference type="PANTHER" id="PTHR30471">
    <property type="entry name" value="DNA REPAIR PROTEIN RADC"/>
    <property type="match status" value="1"/>
</dbReference>
<dbReference type="PROSITE" id="PS01302">
    <property type="entry name" value="UPF0758"/>
    <property type="match status" value="1"/>
</dbReference>
<comment type="caution">
    <text evidence="9">The sequence shown here is derived from an EMBL/GenBank/DDBJ whole genome shotgun (WGS) entry which is preliminary data.</text>
</comment>
<evidence type="ECO:0000256" key="2">
    <source>
        <dbReference type="ARBA" id="ARBA00022670"/>
    </source>
</evidence>
<dbReference type="InterPro" id="IPR001405">
    <property type="entry name" value="UPF0758"/>
</dbReference>
<dbReference type="GeneID" id="96998661"/>
<keyword evidence="4" id="KW-0378">Hydrolase</keyword>
<evidence type="ECO:0000256" key="6">
    <source>
        <dbReference type="ARBA" id="ARBA00023049"/>
    </source>
</evidence>
<dbReference type="GO" id="GO:0008237">
    <property type="term" value="F:metallopeptidase activity"/>
    <property type="evidence" value="ECO:0007669"/>
    <property type="project" value="UniProtKB-KW"/>
</dbReference>
<dbReference type="InterPro" id="IPR020891">
    <property type="entry name" value="UPF0758_CS"/>
</dbReference>
<reference evidence="9 10" key="1">
    <citation type="submission" date="2012-01" db="EMBL/GenBank/DDBJ databases">
        <title>The Genome Sequence of Helcococcus kunzii ATCC 51366.</title>
        <authorList>
            <consortium name="The Broad Institute Genome Sequencing Platform"/>
            <person name="Earl A."/>
            <person name="Ward D."/>
            <person name="Feldgarden M."/>
            <person name="Gevers D."/>
            <person name="Huys G."/>
            <person name="Young S.K."/>
            <person name="Zeng Q."/>
            <person name="Gargeya S."/>
            <person name="Fitzgerald M."/>
            <person name="Haas B."/>
            <person name="Abouelleil A."/>
            <person name="Alvarado L."/>
            <person name="Arachchi H.M."/>
            <person name="Berlin A."/>
            <person name="Chapman S.B."/>
            <person name="Gearin G."/>
            <person name="Goldberg J."/>
            <person name="Griggs A."/>
            <person name="Gujja S."/>
            <person name="Hansen M."/>
            <person name="Heiman D."/>
            <person name="Howarth C."/>
            <person name="Larimer J."/>
            <person name="Lui A."/>
            <person name="MacDonald P.J.P."/>
            <person name="McCowen C."/>
            <person name="Montmayeur A."/>
            <person name="Murphy C."/>
            <person name="Neiman D."/>
            <person name="Pearson M."/>
            <person name="Priest M."/>
            <person name="Roberts A."/>
            <person name="Saif S."/>
            <person name="Shea T."/>
            <person name="Sisk P."/>
            <person name="Stolte C."/>
            <person name="Sykes S."/>
            <person name="Wortman J."/>
            <person name="Nusbaum C."/>
            <person name="Birren B."/>
        </authorList>
    </citation>
    <scope>NUCLEOTIDE SEQUENCE [LARGE SCALE GENOMIC DNA]</scope>
    <source>
        <strain evidence="9 10">ATCC 51366</strain>
    </source>
</reference>
<keyword evidence="10" id="KW-1185">Reference proteome</keyword>
<keyword evidence="5" id="KW-0862">Zinc</keyword>
<dbReference type="NCBIfam" id="NF000642">
    <property type="entry name" value="PRK00024.1"/>
    <property type="match status" value="1"/>
</dbReference>
<accession>H3NMU4</accession>
<keyword evidence="2" id="KW-0645">Protease</keyword>
<evidence type="ECO:0000256" key="4">
    <source>
        <dbReference type="ARBA" id="ARBA00022801"/>
    </source>
</evidence>
<proteinExistence type="inferred from homology"/>
<evidence type="ECO:0000256" key="1">
    <source>
        <dbReference type="ARBA" id="ARBA00010243"/>
    </source>
</evidence>
<organism evidence="9 10">
    <name type="scientific">Helcococcus kunzii ATCC 51366</name>
    <dbReference type="NCBI Taxonomy" id="883114"/>
    <lineage>
        <taxon>Bacteria</taxon>
        <taxon>Bacillati</taxon>
        <taxon>Bacillota</taxon>
        <taxon>Tissierellia</taxon>
        <taxon>Tissierellales</taxon>
        <taxon>Peptoniphilaceae</taxon>
        <taxon>Helcococcus</taxon>
    </lineage>
</organism>
<dbReference type="GO" id="GO:0046872">
    <property type="term" value="F:metal ion binding"/>
    <property type="evidence" value="ECO:0007669"/>
    <property type="project" value="UniProtKB-KW"/>
</dbReference>
<evidence type="ECO:0000313" key="9">
    <source>
        <dbReference type="EMBL" id="EHR34685.1"/>
    </source>
</evidence>
<dbReference type="STRING" id="883114.HMPREF9709_00655"/>
<gene>
    <name evidence="9" type="ORF">HMPREF9709_00655</name>
</gene>
<evidence type="ECO:0000313" key="10">
    <source>
        <dbReference type="Proteomes" id="UP000004191"/>
    </source>
</evidence>
<evidence type="ECO:0000256" key="7">
    <source>
        <dbReference type="RuleBase" id="RU003797"/>
    </source>
</evidence>
<dbReference type="Proteomes" id="UP000004191">
    <property type="component" value="Unassembled WGS sequence"/>
</dbReference>
<keyword evidence="3" id="KW-0479">Metal-binding</keyword>
<dbReference type="PATRIC" id="fig|883114.3.peg.649"/>
<keyword evidence="6" id="KW-0482">Metalloprotease</keyword>
<dbReference type="SUPFAM" id="SSF102712">
    <property type="entry name" value="JAB1/MPN domain"/>
    <property type="match status" value="1"/>
</dbReference>
<name>H3NMU4_9FIRM</name>
<dbReference type="OrthoDB" id="9804482at2"/>